<evidence type="ECO:0000256" key="1">
    <source>
        <dbReference type="ARBA" id="ARBA00004123"/>
    </source>
</evidence>
<evidence type="ECO:0000256" key="5">
    <source>
        <dbReference type="ARBA" id="ARBA00023015"/>
    </source>
</evidence>
<dbReference type="SUPFAM" id="SSF57716">
    <property type="entry name" value="Glucocorticoid receptor-like (DNA-binding domain)"/>
    <property type="match status" value="1"/>
</dbReference>
<dbReference type="GO" id="GO:0005634">
    <property type="term" value="C:nucleus"/>
    <property type="evidence" value="ECO:0007669"/>
    <property type="project" value="UniProtKB-SubCell"/>
</dbReference>
<dbReference type="SUPFAM" id="SSF48508">
    <property type="entry name" value="Nuclear receptor ligand-binding domain"/>
    <property type="match status" value="1"/>
</dbReference>
<evidence type="ECO:0000256" key="8">
    <source>
        <dbReference type="ARBA" id="ARBA00023170"/>
    </source>
</evidence>
<protein>
    <submittedName>
        <fullName evidence="15">Nuclear receptor domain-containing protein</fullName>
    </submittedName>
</protein>
<dbReference type="CDD" id="cd06941">
    <property type="entry name" value="NR_LBD_DmE78_like"/>
    <property type="match status" value="1"/>
</dbReference>
<evidence type="ECO:0000256" key="3">
    <source>
        <dbReference type="ARBA" id="ARBA00022771"/>
    </source>
</evidence>
<keyword evidence="9" id="KW-0539">Nucleus</keyword>
<feature type="domain" description="Nuclear receptor" evidence="11">
    <location>
        <begin position="159"/>
        <end position="255"/>
    </location>
</feature>
<name>A0A182E0B6_ONCOC</name>
<dbReference type="PANTHER" id="PTHR45805:SF10">
    <property type="entry name" value="ECDYSONE-INDUCED PROTEIN 78C"/>
    <property type="match status" value="1"/>
</dbReference>
<dbReference type="PROSITE" id="PS51843">
    <property type="entry name" value="NR_LBD"/>
    <property type="match status" value="1"/>
</dbReference>
<dbReference type="AlphaFoldDB" id="A0A182E0B6"/>
<dbReference type="Gene3D" id="3.30.50.10">
    <property type="entry name" value="Erythroid Transcription Factor GATA-1, subunit A"/>
    <property type="match status" value="1"/>
</dbReference>
<gene>
    <name evidence="13" type="ORF">NOO_LOCUS1389</name>
</gene>
<keyword evidence="7" id="KW-0804">Transcription</keyword>
<evidence type="ECO:0000256" key="9">
    <source>
        <dbReference type="ARBA" id="ARBA00023242"/>
    </source>
</evidence>
<dbReference type="Gene3D" id="1.10.565.10">
    <property type="entry name" value="Retinoid X Receptor"/>
    <property type="match status" value="1"/>
</dbReference>
<dbReference type="InterPro" id="IPR048008">
    <property type="entry name" value="NR_LBD_DmE78-like"/>
</dbReference>
<evidence type="ECO:0000313" key="14">
    <source>
        <dbReference type="Proteomes" id="UP000271087"/>
    </source>
</evidence>
<keyword evidence="8" id="KW-0675">Receptor</keyword>
<dbReference type="WBParaSite" id="nOo.2.0.1.t01389-RA">
    <property type="protein sequence ID" value="nOo.2.0.1.t01389-RA"/>
    <property type="gene ID" value="nOo.2.0.1.g01389"/>
</dbReference>
<evidence type="ECO:0000313" key="15">
    <source>
        <dbReference type="WBParaSite" id="nOo.2.0.1.t01389-RA"/>
    </source>
</evidence>
<organism evidence="15">
    <name type="scientific">Onchocerca ochengi</name>
    <name type="common">Filarial nematode worm</name>
    <dbReference type="NCBI Taxonomy" id="42157"/>
    <lineage>
        <taxon>Eukaryota</taxon>
        <taxon>Metazoa</taxon>
        <taxon>Ecdysozoa</taxon>
        <taxon>Nematoda</taxon>
        <taxon>Chromadorea</taxon>
        <taxon>Rhabditida</taxon>
        <taxon>Spirurina</taxon>
        <taxon>Spiruromorpha</taxon>
        <taxon>Filarioidea</taxon>
        <taxon>Onchocercidae</taxon>
        <taxon>Onchocerca</taxon>
    </lineage>
</organism>
<sequence length="609" mass="68821">MSFTASAPRKPVPPNEVSRGSVFLSARRSSTSVVSGPTTGSAPYSGTSQRAMNLMQNNWNGSVGTFPQLNYVATSNFQQSNTTSGIMSQNGTTNSTTGHLIPSGNYNGMSSYPDQTRLTEVRYCDTSYYGNESVNNAQSHLAALATDELYPDSSTSNKPALCKVCGDKSSGFHYGVTACEGCKKTWHIPIGTVWKLLSTASVVKGFFRRSIQKQMEYRCLRDGKCHIHRLNRNRCQFCRFRKCLAVGMSRDSVRYGRTPRRKGDEVDNENVPSWEETSKLTHYEVANIANARLRSFIESVTDAHMTCCNYMSTNLKDLEPRVAHHLPNTKSLSANRHQLWHSINEAMFEDLGRFIEFAKRIPGFMNISHKDQLLAVKTAFFEVWLVWISRTMNSKTGTLTFSHGITFSQEQLSIVYGVVLVRQMFEFGDRFATYKLSECLLGLYCAEIMKGILEVNFSTSYSNLPQDKINIAKTVVYNLEKSTILDNIPKLERPHKMLILRERVMYALKLQLSTERPAENELFHSLLVKRELLRSIAVRHQMALDWYRVHLDLIRLPQIFVDLYDLDSPGIVSKSSFSDSIASLGTDRPIKEEVVEKQDIDLASKDNSN</sequence>
<dbReference type="Proteomes" id="UP000271087">
    <property type="component" value="Unassembled WGS sequence"/>
</dbReference>
<evidence type="ECO:0000256" key="6">
    <source>
        <dbReference type="ARBA" id="ARBA00023125"/>
    </source>
</evidence>
<evidence type="ECO:0000313" key="13">
    <source>
        <dbReference type="EMBL" id="VDK64064.1"/>
    </source>
</evidence>
<keyword evidence="5" id="KW-0805">Transcription regulation</keyword>
<keyword evidence="4" id="KW-0862">Zinc</keyword>
<feature type="compositionally biased region" description="Low complexity" evidence="10">
    <location>
        <begin position="29"/>
        <end position="41"/>
    </location>
</feature>
<dbReference type="GO" id="GO:0043565">
    <property type="term" value="F:sequence-specific DNA binding"/>
    <property type="evidence" value="ECO:0007669"/>
    <property type="project" value="InterPro"/>
</dbReference>
<evidence type="ECO:0000259" key="11">
    <source>
        <dbReference type="PROSITE" id="PS51030"/>
    </source>
</evidence>
<dbReference type="InterPro" id="IPR000536">
    <property type="entry name" value="Nucl_hrmn_rcpt_lig-bd"/>
</dbReference>
<evidence type="ECO:0000256" key="10">
    <source>
        <dbReference type="SAM" id="MobiDB-lite"/>
    </source>
</evidence>
<dbReference type="InterPro" id="IPR001628">
    <property type="entry name" value="Znf_hrmn_rcpt"/>
</dbReference>
<dbReference type="PANTHER" id="PTHR45805">
    <property type="entry name" value="NUCLEAR HORMONE RECEPTOR HR3-RELATED"/>
    <property type="match status" value="1"/>
</dbReference>
<dbReference type="InterPro" id="IPR001723">
    <property type="entry name" value="Nuclear_hrmn_rcpt"/>
</dbReference>
<keyword evidence="14" id="KW-1185">Reference proteome</keyword>
<feature type="domain" description="NR LBD" evidence="12">
    <location>
        <begin position="292"/>
        <end position="566"/>
    </location>
</feature>
<feature type="region of interest" description="Disordered" evidence="10">
    <location>
        <begin position="1"/>
        <end position="48"/>
    </location>
</feature>
<dbReference type="PRINTS" id="PR00047">
    <property type="entry name" value="STROIDFINGER"/>
</dbReference>
<keyword evidence="2" id="KW-0479">Metal-binding</keyword>
<evidence type="ECO:0000256" key="2">
    <source>
        <dbReference type="ARBA" id="ARBA00022723"/>
    </source>
</evidence>
<dbReference type="PRINTS" id="PR00398">
    <property type="entry name" value="STRDHORMONER"/>
</dbReference>
<accession>A0A182E0B6</accession>
<dbReference type="STRING" id="42157.A0A182E0B6"/>
<reference evidence="15" key="1">
    <citation type="submission" date="2016-06" db="UniProtKB">
        <authorList>
            <consortium name="WormBaseParasite"/>
        </authorList>
    </citation>
    <scope>IDENTIFICATION</scope>
</reference>
<comment type="subcellular location">
    <subcellularLocation>
        <location evidence="1">Nucleus</location>
    </subcellularLocation>
</comment>
<dbReference type="Pfam" id="PF00105">
    <property type="entry name" value="zf-C4"/>
    <property type="match status" value="2"/>
</dbReference>
<keyword evidence="3" id="KW-0863">Zinc-finger</keyword>
<dbReference type="SMART" id="SM00399">
    <property type="entry name" value="ZnF_C4"/>
    <property type="match status" value="1"/>
</dbReference>
<dbReference type="InterPro" id="IPR035500">
    <property type="entry name" value="NHR-like_dom_sf"/>
</dbReference>
<reference evidence="13 14" key="2">
    <citation type="submission" date="2018-08" db="EMBL/GenBank/DDBJ databases">
        <authorList>
            <person name="Laetsch R D."/>
            <person name="Stevens L."/>
            <person name="Kumar S."/>
            <person name="Blaxter L. M."/>
        </authorList>
    </citation>
    <scope>NUCLEOTIDE SEQUENCE [LARGE SCALE GENOMIC DNA]</scope>
</reference>
<keyword evidence="6" id="KW-0238">DNA-binding</keyword>
<dbReference type="EMBL" id="UYRW01000173">
    <property type="protein sequence ID" value="VDK64064.1"/>
    <property type="molecule type" value="Genomic_DNA"/>
</dbReference>
<evidence type="ECO:0000259" key="12">
    <source>
        <dbReference type="PROSITE" id="PS51843"/>
    </source>
</evidence>
<dbReference type="Pfam" id="PF00104">
    <property type="entry name" value="Hormone_recep"/>
    <property type="match status" value="1"/>
</dbReference>
<evidence type="ECO:0000256" key="7">
    <source>
        <dbReference type="ARBA" id="ARBA00023163"/>
    </source>
</evidence>
<dbReference type="PROSITE" id="PS51030">
    <property type="entry name" value="NUCLEAR_REC_DBD_2"/>
    <property type="match status" value="1"/>
</dbReference>
<dbReference type="SMART" id="SM00430">
    <property type="entry name" value="HOLI"/>
    <property type="match status" value="1"/>
</dbReference>
<proteinExistence type="predicted"/>
<dbReference type="GO" id="GO:0003700">
    <property type="term" value="F:DNA-binding transcription factor activity"/>
    <property type="evidence" value="ECO:0007669"/>
    <property type="project" value="InterPro"/>
</dbReference>
<dbReference type="GO" id="GO:0008270">
    <property type="term" value="F:zinc ion binding"/>
    <property type="evidence" value="ECO:0007669"/>
    <property type="project" value="UniProtKB-KW"/>
</dbReference>
<dbReference type="CDD" id="cd07165">
    <property type="entry name" value="NR_DBD_DmE78_like"/>
    <property type="match status" value="1"/>
</dbReference>
<dbReference type="OrthoDB" id="6081310at2759"/>
<evidence type="ECO:0000256" key="4">
    <source>
        <dbReference type="ARBA" id="ARBA00022833"/>
    </source>
</evidence>
<dbReference type="InterPro" id="IPR013088">
    <property type="entry name" value="Znf_NHR/GATA"/>
</dbReference>